<dbReference type="SUPFAM" id="SSF48452">
    <property type="entry name" value="TPR-like"/>
    <property type="match status" value="1"/>
</dbReference>
<keyword evidence="10" id="KW-1133">Transmembrane helix</keyword>
<comment type="similarity">
    <text evidence="2">Belongs to the YkuD family.</text>
</comment>
<evidence type="ECO:0000256" key="10">
    <source>
        <dbReference type="SAM" id="Phobius"/>
    </source>
</evidence>
<dbReference type="Pfam" id="PF03734">
    <property type="entry name" value="YkuD"/>
    <property type="match status" value="1"/>
</dbReference>
<keyword evidence="10" id="KW-0812">Transmembrane</keyword>
<dbReference type="InterPro" id="IPR005490">
    <property type="entry name" value="LD_TPept_cat_dom"/>
</dbReference>
<dbReference type="RefSeq" id="WP_213425888.1">
    <property type="nucleotide sequence ID" value="NZ_AP031286.1"/>
</dbReference>
<protein>
    <submittedName>
        <fullName evidence="12">L,D-transpeptidase</fullName>
    </submittedName>
</protein>
<gene>
    <name evidence="12" type="ORF">WJ0W_004281</name>
</gene>
<comment type="pathway">
    <text evidence="1 9">Cell wall biogenesis; peptidoglycan biosynthesis.</text>
</comment>
<evidence type="ECO:0000256" key="5">
    <source>
        <dbReference type="ARBA" id="ARBA00022801"/>
    </source>
</evidence>
<dbReference type="PROSITE" id="PS52029">
    <property type="entry name" value="LD_TPASE"/>
    <property type="match status" value="1"/>
</dbReference>
<evidence type="ECO:0000256" key="3">
    <source>
        <dbReference type="ARBA" id="ARBA00022676"/>
    </source>
</evidence>
<name>A0ABM9G5E7_9BACL</name>
<evidence type="ECO:0000256" key="8">
    <source>
        <dbReference type="ARBA" id="ARBA00023316"/>
    </source>
</evidence>
<evidence type="ECO:0000313" key="12">
    <source>
        <dbReference type="EMBL" id="CAH8247047.1"/>
    </source>
</evidence>
<keyword evidence="5" id="KW-0378">Hydrolase</keyword>
<reference evidence="12" key="1">
    <citation type="submission" date="2022-06" db="EMBL/GenBank/DDBJ databases">
        <authorList>
            <person name="Dietemann V."/>
            <person name="Ory F."/>
            <person name="Dainat B."/>
            <person name="Oberhansli S."/>
        </authorList>
    </citation>
    <scope>NUCLEOTIDE SEQUENCE</scope>
    <source>
        <strain evidence="12">Ena-SAMPLE-TAB-26-04-2022-14:26:32:270-5432</strain>
    </source>
</reference>
<keyword evidence="4" id="KW-0808">Transferase</keyword>
<evidence type="ECO:0000256" key="7">
    <source>
        <dbReference type="ARBA" id="ARBA00022984"/>
    </source>
</evidence>
<evidence type="ECO:0000256" key="1">
    <source>
        <dbReference type="ARBA" id="ARBA00004752"/>
    </source>
</evidence>
<keyword evidence="8 9" id="KW-0961">Cell wall biogenesis/degradation</keyword>
<keyword evidence="6 9" id="KW-0133">Cell shape</keyword>
<dbReference type="InterPro" id="IPR038063">
    <property type="entry name" value="Transpep_catalytic_dom"/>
</dbReference>
<dbReference type="InterPro" id="IPR050979">
    <property type="entry name" value="LD-transpeptidase"/>
</dbReference>
<evidence type="ECO:0000259" key="11">
    <source>
        <dbReference type="PROSITE" id="PS52029"/>
    </source>
</evidence>
<feature type="active site" description="Proton donor/acceptor" evidence="9">
    <location>
        <position position="394"/>
    </location>
</feature>
<dbReference type="InterPro" id="IPR011990">
    <property type="entry name" value="TPR-like_helical_dom_sf"/>
</dbReference>
<dbReference type="SUPFAM" id="SSF141523">
    <property type="entry name" value="L,D-transpeptidase catalytic domain-like"/>
    <property type="match status" value="1"/>
</dbReference>
<feature type="active site" description="Nucleophile" evidence="9">
    <location>
        <position position="410"/>
    </location>
</feature>
<keyword evidence="13" id="KW-1185">Reference proteome</keyword>
<feature type="domain" description="L,D-TPase catalytic" evidence="11">
    <location>
        <begin position="325"/>
        <end position="434"/>
    </location>
</feature>
<dbReference type="Proteomes" id="UP001154322">
    <property type="component" value="Unassembled WGS sequence"/>
</dbReference>
<dbReference type="PANTHER" id="PTHR30582">
    <property type="entry name" value="L,D-TRANSPEPTIDASE"/>
    <property type="match status" value="1"/>
</dbReference>
<dbReference type="CDD" id="cd16913">
    <property type="entry name" value="YkuD_like"/>
    <property type="match status" value="1"/>
</dbReference>
<sequence>MPPRSGQPAPQWSKKDQAYMKEYLESHPDNRMAWYLLGKQYERSGEQGKANYCFNQAGDIYKAFENEPLPQETVEEQVKEQMERERRRRTKARRLRAGLLAILFLLLLVLLPGGEAAAPDGTRLRVQRDKAPSLATPQEEASGGTFYRLVAAGDDEGYARALKRILEKERKPGGKDAVVRMEADEAWLIWSRKPEPVLLASTPTEGGPIEMLPLAEPDCRCEEERLAVSQGAAGWAVASEQRLIAKSALTAYVKQGKGAPDRWAAMAKAYPANSVSGTSAAIEQAYAEVLQVYRNGMGRGSKRKRNEKALSRMWADEADPFREPIRIVVDKKRHRLGVVSGGILLRNYEIGLGGSRTPKGKFVISEKVVNPNGSSTGAFGSRGMTLSDTLYAIHGTNEPDSIGRDESLGCIRMLPDDVEELFDMVPIGTEVSIESDVLPGELRIPEPEGRYRLDLTPKQDNPGKVYRWLD</sequence>
<evidence type="ECO:0000256" key="2">
    <source>
        <dbReference type="ARBA" id="ARBA00005992"/>
    </source>
</evidence>
<comment type="caution">
    <text evidence="12">The sequence shown here is derived from an EMBL/GenBank/DDBJ whole genome shotgun (WGS) entry which is preliminary data.</text>
</comment>
<feature type="transmembrane region" description="Helical" evidence="10">
    <location>
        <begin position="95"/>
        <end position="114"/>
    </location>
</feature>
<evidence type="ECO:0000313" key="13">
    <source>
        <dbReference type="Proteomes" id="UP001154322"/>
    </source>
</evidence>
<keyword evidence="3" id="KW-0328">Glycosyltransferase</keyword>
<dbReference type="PANTHER" id="PTHR30582:SF24">
    <property type="entry name" value="L,D-TRANSPEPTIDASE ERFK_SRFK-RELATED"/>
    <property type="match status" value="1"/>
</dbReference>
<proteinExistence type="inferred from homology"/>
<evidence type="ECO:0000256" key="6">
    <source>
        <dbReference type="ARBA" id="ARBA00022960"/>
    </source>
</evidence>
<accession>A0ABM9G5E7</accession>
<organism evidence="12 13">
    <name type="scientific">Paenibacillus melissococcoides</name>
    <dbReference type="NCBI Taxonomy" id="2912268"/>
    <lineage>
        <taxon>Bacteria</taxon>
        <taxon>Bacillati</taxon>
        <taxon>Bacillota</taxon>
        <taxon>Bacilli</taxon>
        <taxon>Bacillales</taxon>
        <taxon>Paenibacillaceae</taxon>
        <taxon>Paenibacillus</taxon>
    </lineage>
</organism>
<dbReference type="Gene3D" id="2.40.440.10">
    <property type="entry name" value="L,D-transpeptidase catalytic domain-like"/>
    <property type="match status" value="1"/>
</dbReference>
<keyword evidence="7 9" id="KW-0573">Peptidoglycan synthesis</keyword>
<keyword evidence="10" id="KW-0472">Membrane</keyword>
<evidence type="ECO:0000256" key="9">
    <source>
        <dbReference type="PROSITE-ProRule" id="PRU01373"/>
    </source>
</evidence>
<dbReference type="EMBL" id="CALYLO010000006">
    <property type="protein sequence ID" value="CAH8247047.1"/>
    <property type="molecule type" value="Genomic_DNA"/>
</dbReference>
<evidence type="ECO:0000256" key="4">
    <source>
        <dbReference type="ARBA" id="ARBA00022679"/>
    </source>
</evidence>